<accession>A0A9D1MLZ3</accession>
<reference evidence="2" key="1">
    <citation type="submission" date="2020-10" db="EMBL/GenBank/DDBJ databases">
        <authorList>
            <person name="Gilroy R."/>
        </authorList>
    </citation>
    <scope>NUCLEOTIDE SEQUENCE</scope>
    <source>
        <strain evidence="2">9366</strain>
    </source>
</reference>
<dbReference type="Proteomes" id="UP000824145">
    <property type="component" value="Unassembled WGS sequence"/>
</dbReference>
<protein>
    <submittedName>
        <fullName evidence="2">Uncharacterized protein</fullName>
    </submittedName>
</protein>
<sequence length="115" mass="12388">MIIGIVNRTSANLSGVLMIIAGLILCGIYTAISGWVMASALHRAHEIRHGASYTITDSGVYRDKGTANKVLAFFLGAVLGVVITPIRIIKNIVGIKSDKQAIVHYNDILRNLSKI</sequence>
<evidence type="ECO:0000313" key="3">
    <source>
        <dbReference type="Proteomes" id="UP000824145"/>
    </source>
</evidence>
<reference evidence="2" key="2">
    <citation type="journal article" date="2021" name="PeerJ">
        <title>Extensive microbial diversity within the chicken gut microbiome revealed by metagenomics and culture.</title>
        <authorList>
            <person name="Gilroy R."/>
            <person name="Ravi A."/>
            <person name="Getino M."/>
            <person name="Pursley I."/>
            <person name="Horton D.L."/>
            <person name="Alikhan N.F."/>
            <person name="Baker D."/>
            <person name="Gharbi K."/>
            <person name="Hall N."/>
            <person name="Watson M."/>
            <person name="Adriaenssens E.M."/>
            <person name="Foster-Nyarko E."/>
            <person name="Jarju S."/>
            <person name="Secka A."/>
            <person name="Antonio M."/>
            <person name="Oren A."/>
            <person name="Chaudhuri R.R."/>
            <person name="La Ragione R."/>
            <person name="Hildebrand F."/>
            <person name="Pallen M.J."/>
        </authorList>
    </citation>
    <scope>NUCLEOTIDE SEQUENCE</scope>
    <source>
        <strain evidence="2">9366</strain>
    </source>
</reference>
<feature type="transmembrane region" description="Helical" evidence="1">
    <location>
        <begin position="12"/>
        <end position="32"/>
    </location>
</feature>
<evidence type="ECO:0000256" key="1">
    <source>
        <dbReference type="SAM" id="Phobius"/>
    </source>
</evidence>
<proteinExistence type="predicted"/>
<name>A0A9D1MLZ3_9FIRM</name>
<keyword evidence="1" id="KW-0472">Membrane</keyword>
<feature type="transmembrane region" description="Helical" evidence="1">
    <location>
        <begin position="70"/>
        <end position="89"/>
    </location>
</feature>
<evidence type="ECO:0000313" key="2">
    <source>
        <dbReference type="EMBL" id="HIU62596.1"/>
    </source>
</evidence>
<dbReference type="EMBL" id="DVNJ01000011">
    <property type="protein sequence ID" value="HIU62596.1"/>
    <property type="molecule type" value="Genomic_DNA"/>
</dbReference>
<keyword evidence="1" id="KW-0812">Transmembrane</keyword>
<comment type="caution">
    <text evidence="2">The sequence shown here is derived from an EMBL/GenBank/DDBJ whole genome shotgun (WGS) entry which is preliminary data.</text>
</comment>
<gene>
    <name evidence="2" type="ORF">IAB07_02365</name>
</gene>
<organism evidence="2 3">
    <name type="scientific">Candidatus Caccalectryoclostridium excrementigallinarum</name>
    <dbReference type="NCBI Taxonomy" id="2840710"/>
    <lineage>
        <taxon>Bacteria</taxon>
        <taxon>Bacillati</taxon>
        <taxon>Bacillota</taxon>
        <taxon>Clostridia</taxon>
        <taxon>Christensenellales</taxon>
        <taxon>Christensenellaceae</taxon>
        <taxon>Christensenellaceae incertae sedis</taxon>
        <taxon>Candidatus Caccalectryoclostridium</taxon>
    </lineage>
</organism>
<keyword evidence="1" id="KW-1133">Transmembrane helix</keyword>
<dbReference type="AlphaFoldDB" id="A0A9D1MLZ3"/>